<dbReference type="SUPFAM" id="SSF53822">
    <property type="entry name" value="Periplasmic binding protein-like I"/>
    <property type="match status" value="1"/>
</dbReference>
<evidence type="ECO:0000256" key="1">
    <source>
        <dbReference type="ARBA" id="ARBA00023015"/>
    </source>
</evidence>
<evidence type="ECO:0000313" key="6">
    <source>
        <dbReference type="Proteomes" id="UP000029227"/>
    </source>
</evidence>
<keyword evidence="3" id="KW-0804">Transcription</keyword>
<organism evidence="5 6">
    <name type="scientific">Photobacterium aphoticum</name>
    <dbReference type="NCBI Taxonomy" id="754436"/>
    <lineage>
        <taxon>Bacteria</taxon>
        <taxon>Pseudomonadati</taxon>
        <taxon>Pseudomonadota</taxon>
        <taxon>Gammaproteobacteria</taxon>
        <taxon>Vibrionales</taxon>
        <taxon>Vibrionaceae</taxon>
        <taxon>Photobacterium</taxon>
    </lineage>
</organism>
<feature type="domain" description="Transcriptional regulator LacI/GalR-like sensor" evidence="4">
    <location>
        <begin position="13"/>
        <end position="118"/>
    </location>
</feature>
<keyword evidence="2" id="KW-0238">DNA-binding</keyword>
<protein>
    <submittedName>
        <fullName evidence="5">Xylose activator XylR AraC family</fullName>
    </submittedName>
</protein>
<dbReference type="Pfam" id="PF13377">
    <property type="entry name" value="Peripla_BP_3"/>
    <property type="match status" value="1"/>
</dbReference>
<reference evidence="5 6" key="1">
    <citation type="journal article" date="2014" name="Genome Announc.">
        <title>Draft Genome Sequences of Two Vibrionaceae Species, Vibrio ponticus C121 and Photobacterium aphoticum C119, Isolated as Coral Reef Microbiota.</title>
        <authorList>
            <person name="Al-saari N."/>
            <person name="Meirelles P.M."/>
            <person name="Mino S."/>
            <person name="Suda W."/>
            <person name="Oshima K."/>
            <person name="Hattori M."/>
            <person name="Ohkuma M."/>
            <person name="Thompson F.L."/>
            <person name="Gomez-Gil B."/>
            <person name="Sawabe T."/>
            <person name="Sawabe T."/>
        </authorList>
    </citation>
    <scope>NUCLEOTIDE SEQUENCE [LARGE SCALE GENOMIC DNA]</scope>
    <source>
        <strain evidence="5 6">JCM 19237</strain>
    </source>
</reference>
<dbReference type="PANTHER" id="PTHR30146">
    <property type="entry name" value="LACI-RELATED TRANSCRIPTIONAL REPRESSOR"/>
    <property type="match status" value="1"/>
</dbReference>
<proteinExistence type="predicted"/>
<dbReference type="PANTHER" id="PTHR30146:SF24">
    <property type="entry name" value="XYLOSE OPERON REGULATORY PROTEIN"/>
    <property type="match status" value="1"/>
</dbReference>
<evidence type="ECO:0000256" key="3">
    <source>
        <dbReference type="ARBA" id="ARBA00023163"/>
    </source>
</evidence>
<dbReference type="InterPro" id="IPR028082">
    <property type="entry name" value="Peripla_BP_I"/>
</dbReference>
<dbReference type="GO" id="GO:0000976">
    <property type="term" value="F:transcription cis-regulatory region binding"/>
    <property type="evidence" value="ECO:0007669"/>
    <property type="project" value="TreeGrafter"/>
</dbReference>
<dbReference type="AlphaFoldDB" id="A0A090QRU2"/>
<dbReference type="Proteomes" id="UP000029227">
    <property type="component" value="Unassembled WGS sequence"/>
</dbReference>
<dbReference type="InterPro" id="IPR046335">
    <property type="entry name" value="LacI/GalR-like_sensor"/>
</dbReference>
<name>A0A090QRU2_9GAMM</name>
<dbReference type="eggNOG" id="COG1609">
    <property type="taxonomic scope" value="Bacteria"/>
</dbReference>
<dbReference type="EMBL" id="BBMN01000004">
    <property type="protein sequence ID" value="GAL04514.1"/>
    <property type="molecule type" value="Genomic_DNA"/>
</dbReference>
<dbReference type="GO" id="GO:0003700">
    <property type="term" value="F:DNA-binding transcription factor activity"/>
    <property type="evidence" value="ECO:0007669"/>
    <property type="project" value="TreeGrafter"/>
</dbReference>
<evidence type="ECO:0000256" key="2">
    <source>
        <dbReference type="ARBA" id="ARBA00023125"/>
    </source>
</evidence>
<comment type="caution">
    <text evidence="5">The sequence shown here is derived from an EMBL/GenBank/DDBJ whole genome shotgun (WGS) entry which is preliminary data.</text>
</comment>
<keyword evidence="1" id="KW-0805">Transcription regulation</keyword>
<accession>A0A090QRU2</accession>
<gene>
    <name evidence="5" type="ORF">JCM19237_1186</name>
</gene>
<sequence>MIQQEGYSASVYQGNDTNATTWHYDMNRLADWIQRLPTPVGIVAVTDSRARHLLQVCEHLNILVPDQVSVIGIDNEELARYLTRVSLSSVGQGCKEMGYRAAKLLHKMLDHPPTQAEPLHCHVFWCHRRRCLPARVPIFSP</sequence>
<dbReference type="STRING" id="754436.JCM19237_1186"/>
<dbReference type="Gene3D" id="3.40.50.2300">
    <property type="match status" value="1"/>
</dbReference>
<evidence type="ECO:0000259" key="4">
    <source>
        <dbReference type="Pfam" id="PF13377"/>
    </source>
</evidence>
<evidence type="ECO:0000313" key="5">
    <source>
        <dbReference type="EMBL" id="GAL04514.1"/>
    </source>
</evidence>